<dbReference type="KEGG" id="caqa:MICH65_0524"/>
<organism evidence="1 2">
    <name type="scientific">Candidatus Chazhemtobacterium aquaticus</name>
    <dbReference type="NCBI Taxonomy" id="2715735"/>
    <lineage>
        <taxon>Bacteria</taxon>
        <taxon>Candidatus Chazhemtobacteraceae</taxon>
        <taxon>Candidatus Chazhemtobacterium</taxon>
    </lineage>
</organism>
<evidence type="ECO:0000313" key="1">
    <source>
        <dbReference type="EMBL" id="QHO63505.1"/>
    </source>
</evidence>
<name>A0A857N5H3_9BACT</name>
<accession>A0A857N5H3</accession>
<dbReference type="EMBL" id="CP047901">
    <property type="protein sequence ID" value="QHO63505.1"/>
    <property type="molecule type" value="Genomic_DNA"/>
</dbReference>
<gene>
    <name evidence="1" type="ORF">MICH65_0524</name>
</gene>
<dbReference type="AlphaFoldDB" id="A0A857N5H3"/>
<protein>
    <recommendedName>
        <fullName evidence="3">Transcriptional regulator, AbiEi antitoxin, Type IV TA system</fullName>
    </recommendedName>
</protein>
<keyword evidence="2" id="KW-1185">Reference proteome</keyword>
<dbReference type="RefSeq" id="WP_161931884.1">
    <property type="nucleotide sequence ID" value="NZ_CP047901.1"/>
</dbReference>
<reference evidence="2" key="1">
    <citation type="journal article" date="2020" name="Microorganisms">
        <title>Complete Genome of a Member of a New Bacterial Lineage in the Microgenomates Group Reveals an Unusual Nucleotide Composition Disparity Between Two Strands of DNA and Limited Metabolic Potential.</title>
        <authorList>
            <person name="Kadnikov V.V."/>
            <person name="Mardanov A.V."/>
            <person name="Beletsky A.V."/>
            <person name="Karnachuk O.V."/>
            <person name="Ravin N.V."/>
        </authorList>
    </citation>
    <scope>NUCLEOTIDE SEQUENCE [LARGE SCALE GENOMIC DNA]</scope>
</reference>
<proteinExistence type="predicted"/>
<sequence>MNKGEYLDSILRSEKTVFTLKDVALLWQEGDDDSIRARLNYYVRSGSLHRVRRGVYVKDKNYDKLELAVRVFTPAYVSFETVLAREGLIFQYQDSITVASYLTREIVMDGQKYEYRKIKDSVLTNTDGVMQQENLWIASRERAFLDVLYSKTDYHFDNLRSVNWDTVESLLPIYDNKRLTKKVRQIRKETKDQGVQ</sequence>
<evidence type="ECO:0008006" key="3">
    <source>
        <dbReference type="Google" id="ProtNLM"/>
    </source>
</evidence>
<evidence type="ECO:0000313" key="2">
    <source>
        <dbReference type="Proteomes" id="UP000463983"/>
    </source>
</evidence>
<dbReference type="Proteomes" id="UP000463983">
    <property type="component" value="Chromosome"/>
</dbReference>